<dbReference type="CDD" id="cd14688">
    <property type="entry name" value="bZIP_YAP"/>
    <property type="match status" value="1"/>
</dbReference>
<accession>A0A9P4LL87</accession>
<evidence type="ECO:0000313" key="3">
    <source>
        <dbReference type="Proteomes" id="UP000799777"/>
    </source>
</evidence>
<reference evidence="2" key="1">
    <citation type="journal article" date="2020" name="Stud. Mycol.">
        <title>101 Dothideomycetes genomes: a test case for predicting lifestyles and emergence of pathogens.</title>
        <authorList>
            <person name="Haridas S."/>
            <person name="Albert R."/>
            <person name="Binder M."/>
            <person name="Bloem J."/>
            <person name="Labutti K."/>
            <person name="Salamov A."/>
            <person name="Andreopoulos B."/>
            <person name="Baker S."/>
            <person name="Barry K."/>
            <person name="Bills G."/>
            <person name="Bluhm B."/>
            <person name="Cannon C."/>
            <person name="Castanera R."/>
            <person name="Culley D."/>
            <person name="Daum C."/>
            <person name="Ezra D."/>
            <person name="Gonzalez J."/>
            <person name="Henrissat B."/>
            <person name="Kuo A."/>
            <person name="Liang C."/>
            <person name="Lipzen A."/>
            <person name="Lutzoni F."/>
            <person name="Magnuson J."/>
            <person name="Mondo S."/>
            <person name="Nolan M."/>
            <person name="Ohm R."/>
            <person name="Pangilinan J."/>
            <person name="Park H.-J."/>
            <person name="Ramirez L."/>
            <person name="Alfaro M."/>
            <person name="Sun H."/>
            <person name="Tritt A."/>
            <person name="Yoshinaga Y."/>
            <person name="Zwiers L.-H."/>
            <person name="Turgeon B."/>
            <person name="Goodwin S."/>
            <person name="Spatafora J."/>
            <person name="Crous P."/>
            <person name="Grigoriev I."/>
        </authorList>
    </citation>
    <scope>NUCLEOTIDE SEQUENCE</scope>
    <source>
        <strain evidence="2">CBS 110217</strain>
    </source>
</reference>
<organism evidence="2 3">
    <name type="scientific">Setomelanomma holmii</name>
    <dbReference type="NCBI Taxonomy" id="210430"/>
    <lineage>
        <taxon>Eukaryota</taxon>
        <taxon>Fungi</taxon>
        <taxon>Dikarya</taxon>
        <taxon>Ascomycota</taxon>
        <taxon>Pezizomycotina</taxon>
        <taxon>Dothideomycetes</taxon>
        <taxon>Pleosporomycetidae</taxon>
        <taxon>Pleosporales</taxon>
        <taxon>Pleosporineae</taxon>
        <taxon>Phaeosphaeriaceae</taxon>
        <taxon>Setomelanomma</taxon>
    </lineage>
</organism>
<keyword evidence="3" id="KW-1185">Reference proteome</keyword>
<dbReference type="OrthoDB" id="4505928at2759"/>
<dbReference type="PANTHER" id="PTHR42070">
    <property type="entry name" value="FILAMENT ASSOCIATED PROTEIN, PUTATIVE (AFU_ORTHOLOGUE AFUA_8G06630)-RELATED"/>
    <property type="match status" value="1"/>
</dbReference>
<dbReference type="EMBL" id="ML978213">
    <property type="protein sequence ID" value="KAF2028412.1"/>
    <property type="molecule type" value="Genomic_DNA"/>
</dbReference>
<dbReference type="Proteomes" id="UP000799777">
    <property type="component" value="Unassembled WGS sequence"/>
</dbReference>
<evidence type="ECO:0008006" key="4">
    <source>
        <dbReference type="Google" id="ProtNLM"/>
    </source>
</evidence>
<evidence type="ECO:0000256" key="1">
    <source>
        <dbReference type="SAM" id="MobiDB-lite"/>
    </source>
</evidence>
<dbReference type="AlphaFoldDB" id="A0A9P4LL87"/>
<proteinExistence type="predicted"/>
<feature type="region of interest" description="Disordered" evidence="1">
    <location>
        <begin position="1"/>
        <end position="26"/>
    </location>
</feature>
<gene>
    <name evidence="2" type="ORF">EK21DRAFT_113907</name>
</gene>
<protein>
    <recommendedName>
        <fullName evidence="4">BZIP domain-containing protein</fullName>
    </recommendedName>
</protein>
<sequence length="277" mass="30633">MSNKGSDMLTSARIRENQRRSRNKRRELIEDLQQRVRDYELKGVEATQDMQRAARRVAQENLGLRSMLAQRGVTQEEVQSFLRKFNGNDAPVQTQRIALTKVATIQCVTPKATSIPGAVAAHPLDSAQQLDEPVSRTQCCPGNAREHNNAPQVIQEMEMDGLRLSKCGPTQGKYSSGRRDYDVNQVERGSRDLVPEPPVSEAPDCPNTADCFCPPTSNVDIPPPNKGLEISCDTATAIIIEMRGDGDIDAVRASLGCKGREECTVRNSTVLQIMDER</sequence>
<name>A0A9P4LL87_9PLEO</name>
<comment type="caution">
    <text evidence="2">The sequence shown here is derived from an EMBL/GenBank/DDBJ whole genome shotgun (WGS) entry which is preliminary data.</text>
</comment>
<dbReference type="PANTHER" id="PTHR42070:SF1">
    <property type="entry name" value="FILAMENT ASSOCIATED PROTEIN, PUTATIVE (AFU_ORTHOLOGUE AFUA_8G06630)-RELATED"/>
    <property type="match status" value="1"/>
</dbReference>
<evidence type="ECO:0000313" key="2">
    <source>
        <dbReference type="EMBL" id="KAF2028412.1"/>
    </source>
</evidence>